<keyword evidence="3" id="KW-1185">Reference proteome</keyword>
<dbReference type="Proteomes" id="UP000031449">
    <property type="component" value="Chromosome"/>
</dbReference>
<sequence length="89" mass="9951">MAYKVLKKFRDRETGDILFPGSQYDHADGKRISHLQDLGFIDGKEDKKSSTVNYPKHTGGGYYELSNGEKVQGKDSALKEENKLNKGGD</sequence>
<evidence type="ECO:0000313" key="2">
    <source>
        <dbReference type="EMBL" id="AJD92034.1"/>
    </source>
</evidence>
<reference evidence="2 3" key="1">
    <citation type="submission" date="2014-08" db="EMBL/GenBank/DDBJ databases">
        <title>Complete genome of a marine bacteria Jeotgalibacillus malaysiensis.</title>
        <authorList>
            <person name="Yaakop A.S."/>
            <person name="Chan K.-G."/>
            <person name="Goh K.M."/>
        </authorList>
    </citation>
    <scope>NUCLEOTIDE SEQUENCE [LARGE SCALE GENOMIC DNA]</scope>
    <source>
        <strain evidence="2 3">D5</strain>
    </source>
</reference>
<feature type="region of interest" description="Disordered" evidence="1">
    <location>
        <begin position="46"/>
        <end position="89"/>
    </location>
</feature>
<dbReference type="HOGENOM" id="CLU_2450633_0_0_9"/>
<organism evidence="2 3">
    <name type="scientific">Jeotgalibacillus malaysiensis</name>
    <dbReference type="NCBI Taxonomy" id="1508404"/>
    <lineage>
        <taxon>Bacteria</taxon>
        <taxon>Bacillati</taxon>
        <taxon>Bacillota</taxon>
        <taxon>Bacilli</taxon>
        <taxon>Bacillales</taxon>
        <taxon>Caryophanaceae</taxon>
        <taxon>Jeotgalibacillus</taxon>
    </lineage>
</organism>
<dbReference type="EMBL" id="CP009416">
    <property type="protein sequence ID" value="AJD92034.1"/>
    <property type="molecule type" value="Genomic_DNA"/>
</dbReference>
<dbReference type="OrthoDB" id="2300838at2"/>
<feature type="compositionally biased region" description="Basic and acidic residues" evidence="1">
    <location>
        <begin position="71"/>
        <end position="89"/>
    </location>
</feature>
<dbReference type="AlphaFoldDB" id="A0A0B5AVK8"/>
<accession>A0A0B5AVK8</accession>
<dbReference type="KEGG" id="jeo:JMA_27170"/>
<proteinExistence type="predicted"/>
<name>A0A0B5AVK8_9BACL</name>
<dbReference type="STRING" id="1508404.JMA_27170"/>
<dbReference type="BioCyc" id="JESP1508404:G14D9-11997-MONOMER"/>
<gene>
    <name evidence="2" type="ORF">JMA_27170</name>
</gene>
<evidence type="ECO:0000256" key="1">
    <source>
        <dbReference type="SAM" id="MobiDB-lite"/>
    </source>
</evidence>
<protein>
    <submittedName>
        <fullName evidence="2">Uncharacterized protein</fullName>
    </submittedName>
</protein>
<evidence type="ECO:0000313" key="3">
    <source>
        <dbReference type="Proteomes" id="UP000031449"/>
    </source>
</evidence>